<dbReference type="Proteomes" id="UP000054653">
    <property type="component" value="Unassembled WGS sequence"/>
</dbReference>
<keyword evidence="2" id="KW-1185">Reference proteome</keyword>
<sequence>MNTNVKDTFENFHVKETEKDAEIMFAGRNEN</sequence>
<reference evidence="1 2" key="1">
    <citation type="submission" date="2015-01" db="EMBL/GenBank/DDBJ databases">
        <title>Evolution of Trichinella species and genotypes.</title>
        <authorList>
            <person name="Korhonen P.K."/>
            <person name="Edoardo P."/>
            <person name="Giuseppe L.R."/>
            <person name="Gasser R.B."/>
        </authorList>
    </citation>
    <scope>NUCLEOTIDE SEQUENCE [LARGE SCALE GENOMIC DNA]</scope>
    <source>
        <strain evidence="1">ISS120</strain>
    </source>
</reference>
<evidence type="ECO:0000313" key="1">
    <source>
        <dbReference type="EMBL" id="KRY40879.1"/>
    </source>
</evidence>
<dbReference type="AlphaFoldDB" id="A0A0V1BV49"/>
<organism evidence="1 2">
    <name type="scientific">Trichinella britovi</name>
    <name type="common">Parasitic roundworm</name>
    <dbReference type="NCBI Taxonomy" id="45882"/>
    <lineage>
        <taxon>Eukaryota</taxon>
        <taxon>Metazoa</taxon>
        <taxon>Ecdysozoa</taxon>
        <taxon>Nematoda</taxon>
        <taxon>Enoplea</taxon>
        <taxon>Dorylaimia</taxon>
        <taxon>Trichinellida</taxon>
        <taxon>Trichinellidae</taxon>
        <taxon>Trichinella</taxon>
    </lineage>
</organism>
<comment type="caution">
    <text evidence="1">The sequence shown here is derived from an EMBL/GenBank/DDBJ whole genome shotgun (WGS) entry which is preliminary data.</text>
</comment>
<gene>
    <name evidence="1" type="ORF">T03_6195</name>
</gene>
<dbReference type="EMBL" id="JYDI01001114">
    <property type="protein sequence ID" value="KRY40879.1"/>
    <property type="molecule type" value="Genomic_DNA"/>
</dbReference>
<accession>A0A0V1BV49</accession>
<name>A0A0V1BV49_TRIBR</name>
<protein>
    <submittedName>
        <fullName evidence="1">Uncharacterized protein</fullName>
    </submittedName>
</protein>
<proteinExistence type="predicted"/>
<evidence type="ECO:0000313" key="2">
    <source>
        <dbReference type="Proteomes" id="UP000054653"/>
    </source>
</evidence>